<dbReference type="PROSITE" id="PS00237">
    <property type="entry name" value="G_PROTEIN_RECEP_F1_1"/>
    <property type="match status" value="1"/>
</dbReference>
<dbReference type="SUPFAM" id="SSF81321">
    <property type="entry name" value="Family A G protein-coupled receptor-like"/>
    <property type="match status" value="1"/>
</dbReference>
<dbReference type="PROSITE" id="PS50262">
    <property type="entry name" value="G_PROTEIN_RECEP_F1_2"/>
    <property type="match status" value="1"/>
</dbReference>
<dbReference type="InterPro" id="IPR000725">
    <property type="entry name" value="Olfact_rcpt"/>
</dbReference>
<keyword evidence="16" id="KW-1185">Reference proteome</keyword>
<evidence type="ECO:0000256" key="3">
    <source>
        <dbReference type="ARBA" id="ARBA00022606"/>
    </source>
</evidence>
<dbReference type="Ensembl" id="ENSGMOT00000057950.1">
    <property type="protein sequence ID" value="ENSGMOP00000056212.1"/>
    <property type="gene ID" value="ENSGMOG00000030341.1"/>
</dbReference>
<keyword evidence="6 13" id="KW-1133">Transmembrane helix</keyword>
<keyword evidence="8 13" id="KW-0472">Membrane</keyword>
<gene>
    <name evidence="15" type="primary">LOC115533672</name>
</gene>
<keyword evidence="12" id="KW-0807">Transducer</keyword>
<evidence type="ECO:0000256" key="4">
    <source>
        <dbReference type="ARBA" id="ARBA00022692"/>
    </source>
</evidence>
<dbReference type="GeneID" id="115533672"/>
<feature type="transmembrane region" description="Helical" evidence="13">
    <location>
        <begin position="296"/>
        <end position="316"/>
    </location>
</feature>
<evidence type="ECO:0000256" key="6">
    <source>
        <dbReference type="ARBA" id="ARBA00022989"/>
    </source>
</evidence>
<dbReference type="InterPro" id="IPR000276">
    <property type="entry name" value="GPCR_Rhodpsn"/>
</dbReference>
<dbReference type="RefSeq" id="XP_030200138.1">
    <property type="nucleotide sequence ID" value="XM_030344278.1"/>
</dbReference>
<dbReference type="Pfam" id="PF13853">
    <property type="entry name" value="7tm_4"/>
    <property type="match status" value="1"/>
</dbReference>
<keyword evidence="2" id="KW-1003">Cell membrane</keyword>
<keyword evidence="9" id="KW-1015">Disulfide bond</keyword>
<keyword evidence="4 13" id="KW-0812">Transmembrane</keyword>
<evidence type="ECO:0000256" key="13">
    <source>
        <dbReference type="SAM" id="Phobius"/>
    </source>
</evidence>
<dbReference type="OMA" id="RMCIKSI"/>
<dbReference type="GO" id="GO:0005886">
    <property type="term" value="C:plasma membrane"/>
    <property type="evidence" value="ECO:0007669"/>
    <property type="project" value="UniProtKB-SubCell"/>
</dbReference>
<keyword evidence="5" id="KW-0552">Olfaction</keyword>
<evidence type="ECO:0000256" key="9">
    <source>
        <dbReference type="ARBA" id="ARBA00023157"/>
    </source>
</evidence>
<feature type="domain" description="G-protein coupled receptors family 1 profile" evidence="14">
    <location>
        <begin position="65"/>
        <end position="313"/>
    </location>
</feature>
<accession>A0A8C5C5E9</accession>
<evidence type="ECO:0000256" key="2">
    <source>
        <dbReference type="ARBA" id="ARBA00022475"/>
    </source>
</evidence>
<dbReference type="Gene3D" id="1.20.1070.10">
    <property type="entry name" value="Rhodopsin 7-helix transmembrane proteins"/>
    <property type="match status" value="1"/>
</dbReference>
<keyword evidence="10" id="KW-0675">Receptor</keyword>
<dbReference type="InterPro" id="IPR052921">
    <property type="entry name" value="GPCR1_Superfamily_Member"/>
</dbReference>
<evidence type="ECO:0000256" key="10">
    <source>
        <dbReference type="ARBA" id="ARBA00023170"/>
    </source>
</evidence>
<feature type="transmembrane region" description="Helical" evidence="13">
    <location>
        <begin position="220"/>
        <end position="244"/>
    </location>
</feature>
<dbReference type="PANTHER" id="PTHR26451">
    <property type="entry name" value="G_PROTEIN_RECEP_F1_2 DOMAIN-CONTAINING PROTEIN"/>
    <property type="match status" value="1"/>
</dbReference>
<reference evidence="15" key="1">
    <citation type="submission" date="2025-08" db="UniProtKB">
        <authorList>
            <consortium name="Ensembl"/>
        </authorList>
    </citation>
    <scope>IDENTIFICATION</scope>
</reference>
<dbReference type="InterPro" id="IPR017452">
    <property type="entry name" value="GPCR_Rhodpsn_7TM"/>
</dbReference>
<evidence type="ECO:0000256" key="12">
    <source>
        <dbReference type="ARBA" id="ARBA00023224"/>
    </source>
</evidence>
<dbReference type="GO" id="GO:0005549">
    <property type="term" value="F:odorant binding"/>
    <property type="evidence" value="ECO:0007669"/>
    <property type="project" value="TreeGrafter"/>
</dbReference>
<keyword evidence="11" id="KW-0325">Glycoprotein</keyword>
<dbReference type="KEGG" id="gmh:115533672"/>
<protein>
    <submittedName>
        <fullName evidence="15">Olfactory receptor 4M1-like</fullName>
    </submittedName>
</protein>
<feature type="transmembrane region" description="Helical" evidence="13">
    <location>
        <begin position="49"/>
        <end position="71"/>
    </location>
</feature>
<sequence>MSLKAPTTPDPQWRTEEEATVDHVMIMDNTSDITMLTLSGLSGETTNRMVIFSLTLLCYLLILMVNISLVLTIILDHNLHQPMYIFVCNLCLNALYGTAGFYPKFLLDLLYSRHVISFGGCVVQSLVIYSSVCIEYSILALMAYDRYAAICRPLDYHSLMKKQNVCLLTCFSWIIPYLMVLVALIKTSTLKLCGSHIDKPYCASWLIVKIACSPGLTNAVIGYITIIVYFFHFVYIFMSYFYLVRTCVKSIESREKFMKTCLPHLVILLNVTVAVLFDVMFMRFGSADVSPMIKNALSLEFLIIPPIVNPLIYGIILTKIRNRIRFILFHKKVTS</sequence>
<name>A0A8C5C5E9_GADMO</name>
<evidence type="ECO:0000256" key="5">
    <source>
        <dbReference type="ARBA" id="ARBA00022725"/>
    </source>
</evidence>
<evidence type="ECO:0000313" key="15">
    <source>
        <dbReference type="Ensembl" id="ENSGMOP00000056212.1"/>
    </source>
</evidence>
<evidence type="ECO:0000256" key="11">
    <source>
        <dbReference type="ARBA" id="ARBA00023180"/>
    </source>
</evidence>
<dbReference type="GO" id="GO:0004984">
    <property type="term" value="F:olfactory receptor activity"/>
    <property type="evidence" value="ECO:0007669"/>
    <property type="project" value="InterPro"/>
</dbReference>
<reference evidence="15" key="2">
    <citation type="submission" date="2025-09" db="UniProtKB">
        <authorList>
            <consortium name="Ensembl"/>
        </authorList>
    </citation>
    <scope>IDENTIFICATION</scope>
</reference>
<organism evidence="15 16">
    <name type="scientific">Gadus morhua</name>
    <name type="common">Atlantic cod</name>
    <dbReference type="NCBI Taxonomy" id="8049"/>
    <lineage>
        <taxon>Eukaryota</taxon>
        <taxon>Metazoa</taxon>
        <taxon>Chordata</taxon>
        <taxon>Craniata</taxon>
        <taxon>Vertebrata</taxon>
        <taxon>Euteleostomi</taxon>
        <taxon>Actinopterygii</taxon>
        <taxon>Neopterygii</taxon>
        <taxon>Teleostei</taxon>
        <taxon>Neoteleostei</taxon>
        <taxon>Acanthomorphata</taxon>
        <taxon>Zeiogadaria</taxon>
        <taxon>Gadariae</taxon>
        <taxon>Gadiformes</taxon>
        <taxon>Gadoidei</taxon>
        <taxon>Gadidae</taxon>
        <taxon>Gadus</taxon>
    </lineage>
</organism>
<evidence type="ECO:0000256" key="7">
    <source>
        <dbReference type="ARBA" id="ARBA00023040"/>
    </source>
</evidence>
<feature type="transmembrane region" description="Helical" evidence="13">
    <location>
        <begin position="83"/>
        <end position="102"/>
    </location>
</feature>
<dbReference type="OrthoDB" id="6151005at2759"/>
<comment type="subcellular location">
    <subcellularLocation>
        <location evidence="1">Cell membrane</location>
        <topology evidence="1">Multi-pass membrane protein</topology>
    </subcellularLocation>
</comment>
<evidence type="ECO:0000313" key="16">
    <source>
        <dbReference type="Proteomes" id="UP000694546"/>
    </source>
</evidence>
<evidence type="ECO:0000256" key="1">
    <source>
        <dbReference type="ARBA" id="ARBA00004651"/>
    </source>
</evidence>
<evidence type="ECO:0000256" key="8">
    <source>
        <dbReference type="ARBA" id="ARBA00023136"/>
    </source>
</evidence>
<feature type="transmembrane region" description="Helical" evidence="13">
    <location>
        <begin position="122"/>
        <end position="144"/>
    </location>
</feature>
<dbReference type="AlphaFoldDB" id="A0A8C5C5E9"/>
<dbReference type="PRINTS" id="PR00245">
    <property type="entry name" value="OLFACTORYR"/>
</dbReference>
<dbReference type="GeneTree" id="ENSGT00950000183023"/>
<dbReference type="FunFam" id="1.20.1070.10:FF:000024">
    <property type="entry name" value="Olfactory receptor"/>
    <property type="match status" value="1"/>
</dbReference>
<evidence type="ECO:0000259" key="14">
    <source>
        <dbReference type="PROSITE" id="PS50262"/>
    </source>
</evidence>
<feature type="transmembrane region" description="Helical" evidence="13">
    <location>
        <begin position="165"/>
        <end position="185"/>
    </location>
</feature>
<dbReference type="GO" id="GO:0004930">
    <property type="term" value="F:G protein-coupled receptor activity"/>
    <property type="evidence" value="ECO:0007669"/>
    <property type="project" value="UniProtKB-KW"/>
</dbReference>
<keyword evidence="3" id="KW-0716">Sensory transduction</keyword>
<feature type="transmembrane region" description="Helical" evidence="13">
    <location>
        <begin position="265"/>
        <end position="284"/>
    </location>
</feature>
<proteinExistence type="predicted"/>
<dbReference type="Proteomes" id="UP000694546">
    <property type="component" value="Chromosome 20"/>
</dbReference>
<keyword evidence="7" id="KW-0297">G-protein coupled receptor</keyword>
<dbReference type="PANTHER" id="PTHR26451:SF871">
    <property type="entry name" value="ODORANT RECEPTOR-RELATED"/>
    <property type="match status" value="1"/>
</dbReference>